<dbReference type="AlphaFoldDB" id="K2RD22"/>
<organism evidence="3 4">
    <name type="scientific">Methanobacterium formicicum (strain DSM 3637 / PP1)</name>
    <dbReference type="NCBI Taxonomy" id="1204725"/>
    <lineage>
        <taxon>Archaea</taxon>
        <taxon>Methanobacteriati</taxon>
        <taxon>Methanobacteriota</taxon>
        <taxon>Methanomada group</taxon>
        <taxon>Methanobacteria</taxon>
        <taxon>Methanobacteriales</taxon>
        <taxon>Methanobacteriaceae</taxon>
        <taxon>Methanobacterium</taxon>
    </lineage>
</organism>
<keyword evidence="1" id="KW-0175">Coiled coil</keyword>
<sequence>MTVSRETLEALESLGLTDYETRTYVALNSIISGTATEISQASQVPRSRIYNILKSLAGKGFLEINRGKPLTFTVIPPHEVFEKNRNNIRRKLERAEAELNVIYENQIPQVPAPIWILHGPDKIVNKEMEIISRAKKSIFVMGGLMFPGEPAKLGMNLQKTLKKGIDTRILTAPTCNVDGVEVPVMEVLKELPTETKFFPVPYIKLVVRDRQEMLIAFCKLSGKTAISETAICIWNQYEEFVDTIAGIYDFIWSMDFFSQDFNLKKSSDKFSD</sequence>
<dbReference type="InterPro" id="IPR051797">
    <property type="entry name" value="TrmB-like"/>
</dbReference>
<evidence type="ECO:0000313" key="3">
    <source>
        <dbReference type="EMBL" id="EKF86239.1"/>
    </source>
</evidence>
<evidence type="ECO:0000313" key="4">
    <source>
        <dbReference type="Proteomes" id="UP000007360"/>
    </source>
</evidence>
<dbReference type="Gene3D" id="1.10.10.10">
    <property type="entry name" value="Winged helix-like DNA-binding domain superfamily/Winged helix DNA-binding domain"/>
    <property type="match status" value="1"/>
</dbReference>
<dbReference type="SUPFAM" id="SSF56024">
    <property type="entry name" value="Phospholipase D/nuclease"/>
    <property type="match status" value="1"/>
</dbReference>
<accession>K2RD22</accession>
<dbReference type="EMBL" id="AMPO01000003">
    <property type="protein sequence ID" value="EKF86239.1"/>
    <property type="molecule type" value="Genomic_DNA"/>
</dbReference>
<gene>
    <name evidence="3" type="ORF">A994_04765</name>
</gene>
<keyword evidence="4" id="KW-1185">Reference proteome</keyword>
<evidence type="ECO:0000259" key="2">
    <source>
        <dbReference type="Pfam" id="PF01978"/>
    </source>
</evidence>
<dbReference type="OrthoDB" id="30795at2157"/>
<dbReference type="InterPro" id="IPR036390">
    <property type="entry name" value="WH_DNA-bd_sf"/>
</dbReference>
<dbReference type="SUPFAM" id="SSF46785">
    <property type="entry name" value="Winged helix' DNA-binding domain"/>
    <property type="match status" value="1"/>
</dbReference>
<dbReference type="PANTHER" id="PTHR34293:SF1">
    <property type="entry name" value="HTH-TYPE TRANSCRIPTIONAL REGULATOR TRMBL2"/>
    <property type="match status" value="1"/>
</dbReference>
<dbReference type="Proteomes" id="UP000007360">
    <property type="component" value="Unassembled WGS sequence"/>
</dbReference>
<dbReference type="Pfam" id="PF01978">
    <property type="entry name" value="TrmB"/>
    <property type="match status" value="1"/>
</dbReference>
<protein>
    <submittedName>
        <fullName evidence="3">Transcriptional regulator TrmB</fullName>
    </submittedName>
</protein>
<name>K2RD22_METFP</name>
<dbReference type="InterPro" id="IPR002831">
    <property type="entry name" value="Tscrpt_reg_TrmB_N"/>
</dbReference>
<evidence type="ECO:0000256" key="1">
    <source>
        <dbReference type="SAM" id="Coils"/>
    </source>
</evidence>
<dbReference type="Gene3D" id="3.30.870.10">
    <property type="entry name" value="Endonuclease Chain A"/>
    <property type="match status" value="1"/>
</dbReference>
<proteinExistence type="predicted"/>
<feature type="coiled-coil region" evidence="1">
    <location>
        <begin position="78"/>
        <end position="105"/>
    </location>
</feature>
<feature type="domain" description="Transcription regulator TrmB N-terminal" evidence="2">
    <location>
        <begin position="11"/>
        <end position="77"/>
    </location>
</feature>
<reference evidence="3 4" key="1">
    <citation type="journal article" date="2012" name="J. Bacteriol.">
        <title>Draft genome sequence of Methanobacterium formicicum DSM 3637, an archaebacterium isolated from the methane producer amoeba Pelomyxa palustris.</title>
        <authorList>
            <person name="Gutierrez G."/>
        </authorList>
    </citation>
    <scope>NUCLEOTIDE SEQUENCE [LARGE SCALE GENOMIC DNA]</scope>
    <source>
        <strain evidence="4">DSM 3637 / PP1</strain>
    </source>
</reference>
<dbReference type="InterPro" id="IPR036388">
    <property type="entry name" value="WH-like_DNA-bd_sf"/>
</dbReference>
<dbReference type="PATRIC" id="fig|1204725.3.peg.955"/>
<comment type="caution">
    <text evidence="3">The sequence shown here is derived from an EMBL/GenBank/DDBJ whole genome shotgun (WGS) entry which is preliminary data.</text>
</comment>
<dbReference type="PANTHER" id="PTHR34293">
    <property type="entry name" value="HTH-TYPE TRANSCRIPTIONAL REGULATOR TRMBL2"/>
    <property type="match status" value="1"/>
</dbReference>